<keyword evidence="4" id="KW-0732">Signal</keyword>
<comment type="caution">
    <text evidence="10">The sequence shown here is derived from an EMBL/GenBank/DDBJ whole genome shotgun (WGS) entry which is preliminary data.</text>
</comment>
<name>A0AAP0MJM7_9ROSI</name>
<dbReference type="SUPFAM" id="SSF52047">
    <property type="entry name" value="RNI-like"/>
    <property type="match status" value="2"/>
</dbReference>
<evidence type="ECO:0000256" key="8">
    <source>
        <dbReference type="ARBA" id="ARBA00023170"/>
    </source>
</evidence>
<keyword evidence="11" id="KW-1185">Reference proteome</keyword>
<dbReference type="GO" id="GO:0016020">
    <property type="term" value="C:membrane"/>
    <property type="evidence" value="ECO:0007669"/>
    <property type="project" value="UniProtKB-SubCell"/>
</dbReference>
<dbReference type="InterPro" id="IPR003591">
    <property type="entry name" value="Leu-rich_rpt_typical-subtyp"/>
</dbReference>
<dbReference type="InterPro" id="IPR032675">
    <property type="entry name" value="LRR_dom_sf"/>
</dbReference>
<evidence type="ECO:0000256" key="5">
    <source>
        <dbReference type="ARBA" id="ARBA00022737"/>
    </source>
</evidence>
<evidence type="ECO:0000256" key="2">
    <source>
        <dbReference type="ARBA" id="ARBA00022614"/>
    </source>
</evidence>
<dbReference type="SMART" id="SM00369">
    <property type="entry name" value="LRR_TYP"/>
    <property type="match status" value="9"/>
</dbReference>
<keyword evidence="2" id="KW-0433">Leucine-rich repeat</keyword>
<keyword evidence="7" id="KW-0472">Membrane</keyword>
<evidence type="ECO:0000256" key="3">
    <source>
        <dbReference type="ARBA" id="ARBA00022692"/>
    </source>
</evidence>
<keyword evidence="6" id="KW-1133">Transmembrane helix</keyword>
<keyword evidence="8" id="KW-0675">Receptor</keyword>
<dbReference type="Proteomes" id="UP001428341">
    <property type="component" value="Unassembled WGS sequence"/>
</dbReference>
<keyword evidence="3" id="KW-0812">Transmembrane</keyword>
<dbReference type="AlphaFoldDB" id="A0AAP0MJM7"/>
<reference evidence="10 11" key="1">
    <citation type="submission" date="2024-05" db="EMBL/GenBank/DDBJ databases">
        <title>Haplotype-resolved chromosome-level genome assembly of Huyou (Citrus changshanensis).</title>
        <authorList>
            <person name="Miao C."/>
            <person name="Chen W."/>
            <person name="Wu Y."/>
            <person name="Wang L."/>
            <person name="Zhao S."/>
            <person name="Grierson D."/>
            <person name="Xu C."/>
            <person name="Chen K."/>
        </authorList>
    </citation>
    <scope>NUCLEOTIDE SEQUENCE [LARGE SCALE GENOMIC DNA]</scope>
    <source>
        <strain evidence="10">01-14</strain>
        <tissue evidence="10">Leaf</tissue>
    </source>
</reference>
<dbReference type="Pfam" id="PF00560">
    <property type="entry name" value="LRR_1"/>
    <property type="match status" value="10"/>
</dbReference>
<evidence type="ECO:0000256" key="4">
    <source>
        <dbReference type="ARBA" id="ARBA00022729"/>
    </source>
</evidence>
<evidence type="ECO:0000256" key="7">
    <source>
        <dbReference type="ARBA" id="ARBA00023136"/>
    </source>
</evidence>
<dbReference type="FunFam" id="3.80.10.10:FF:000383">
    <property type="entry name" value="Leucine-rich repeat receptor protein kinase EMS1"/>
    <property type="match status" value="1"/>
</dbReference>
<protein>
    <recommendedName>
        <fullName evidence="12">Leucine-rich repeat-containing N-terminal plant-type domain-containing protein</fullName>
    </recommendedName>
</protein>
<evidence type="ECO:0000313" key="11">
    <source>
        <dbReference type="Proteomes" id="UP001428341"/>
    </source>
</evidence>
<evidence type="ECO:0008006" key="12">
    <source>
        <dbReference type="Google" id="ProtNLM"/>
    </source>
</evidence>
<keyword evidence="9" id="KW-0325">Glycoprotein</keyword>
<accession>A0AAP0MJM7</accession>
<evidence type="ECO:0000256" key="9">
    <source>
        <dbReference type="ARBA" id="ARBA00023180"/>
    </source>
</evidence>
<dbReference type="SUPFAM" id="SSF52058">
    <property type="entry name" value="L domain-like"/>
    <property type="match status" value="1"/>
</dbReference>
<dbReference type="PROSITE" id="PS51450">
    <property type="entry name" value="LRR"/>
    <property type="match status" value="1"/>
</dbReference>
<dbReference type="InterPro" id="IPR001611">
    <property type="entry name" value="Leu-rich_rpt"/>
</dbReference>
<comment type="subcellular location">
    <subcellularLocation>
        <location evidence="1">Membrane</location>
        <topology evidence="1">Single-pass type I membrane protein</topology>
    </subcellularLocation>
</comment>
<keyword evidence="5" id="KW-0677">Repeat</keyword>
<sequence length="791" mass="87945">MLVRLVTAADVDLLTWHKRQLRSALLQFKDSRISGDFYAWKFDCRPTIASWKPEEGNVDCCSWDGVHCNKNTGHVIKLNLSHSCLFGSINSSSSLSKLVHLEWLNLAFNEFNSSEIPPEIINLSRLSYLNLSGTSLSGQIPSEILKLSNLISLDLSLNDVPGGRLELQKPNFVNLVEKLSNLKTLDLDDVSIYSTIPHNIGNLSSLTFVSLRNCELQAMCSFLYIQIAGRIPSSLGNLSKLLHLDLSLNELQGELPVSIGNLHSLKELDLSANFLLSEWPISIGNLSSLKELDLSQNRFFSELPISIGNLGSLKELDLSRNGFFGELPTSIRNLFSLEKLDLSFNKFLGEFPWSTGNFSSLKRLDLNSCGFWGKVPHSIGNFSRLQFLYLGINNFSGDLLGSIGNLRSLKAIYIAKCNFSSQITSSLRNLTQLIVFDMAQNSYRGTIELDVLLISWKNLEVLALSLNRLSVLTKATSNTTSQKIQYIGMRSCNLTKFPNFLENQHHLLVLDLSDNKIQGKAPKWLLDPNMQNLNALNLSHNLLTGLDQHPVVLPGNKGDLVTFDLSSNNLQGPLPVPPPGTINYLVSNNSLTGEIPSGICNLNILESLVLSNNNLSGLLPQCLGNFSDELSVLDLQDNFFFGTIPNTFIKESGLGVIDLSHNLFQGRIPRSLINYSKLEFLGLGNNQISDTFPSWLGTLPKLNVLILRSNIFYGVIEETRTGCGFSKLRIIDLSNNRFTRKLPSKSFLCWNAMKIVNTSELRYLQDVLFPCVSKVTTLHIQPSSTQKVSNS</sequence>
<evidence type="ECO:0000256" key="6">
    <source>
        <dbReference type="ARBA" id="ARBA00022989"/>
    </source>
</evidence>
<dbReference type="Gene3D" id="3.80.10.10">
    <property type="entry name" value="Ribonuclease Inhibitor"/>
    <property type="match status" value="3"/>
</dbReference>
<dbReference type="PANTHER" id="PTHR27000:SF642">
    <property type="entry name" value="INACTIVE LEUCINE-RICH REPEAT RECEPTOR KINASE XIAO-RELATED"/>
    <property type="match status" value="1"/>
</dbReference>
<dbReference type="PANTHER" id="PTHR27000">
    <property type="entry name" value="LEUCINE-RICH REPEAT RECEPTOR-LIKE PROTEIN KINASE FAMILY PROTEIN-RELATED"/>
    <property type="match status" value="1"/>
</dbReference>
<dbReference type="Pfam" id="PF13855">
    <property type="entry name" value="LRR_8"/>
    <property type="match status" value="1"/>
</dbReference>
<evidence type="ECO:0000313" key="10">
    <source>
        <dbReference type="EMBL" id="KAK9214721.1"/>
    </source>
</evidence>
<proteinExistence type="predicted"/>
<dbReference type="EMBL" id="JBCGBO010000003">
    <property type="protein sequence ID" value="KAK9214721.1"/>
    <property type="molecule type" value="Genomic_DNA"/>
</dbReference>
<evidence type="ECO:0000256" key="1">
    <source>
        <dbReference type="ARBA" id="ARBA00004479"/>
    </source>
</evidence>
<gene>
    <name evidence="10" type="ORF">WN944_006720</name>
</gene>
<organism evidence="10 11">
    <name type="scientific">Citrus x changshan-huyou</name>
    <dbReference type="NCBI Taxonomy" id="2935761"/>
    <lineage>
        <taxon>Eukaryota</taxon>
        <taxon>Viridiplantae</taxon>
        <taxon>Streptophyta</taxon>
        <taxon>Embryophyta</taxon>
        <taxon>Tracheophyta</taxon>
        <taxon>Spermatophyta</taxon>
        <taxon>Magnoliopsida</taxon>
        <taxon>eudicotyledons</taxon>
        <taxon>Gunneridae</taxon>
        <taxon>Pentapetalae</taxon>
        <taxon>rosids</taxon>
        <taxon>malvids</taxon>
        <taxon>Sapindales</taxon>
        <taxon>Rutaceae</taxon>
        <taxon>Aurantioideae</taxon>
        <taxon>Citrus</taxon>
    </lineage>
</organism>